<keyword evidence="1" id="KW-0472">Membrane</keyword>
<protein>
    <recommendedName>
        <fullName evidence="3">Type 4 fimbrial biogenesis protein PilX N-terminal domain-containing protein</fullName>
    </recommendedName>
</protein>
<evidence type="ECO:0008006" key="3">
    <source>
        <dbReference type="Google" id="ProtNLM"/>
    </source>
</evidence>
<keyword evidence="1" id="KW-0812">Transmembrane</keyword>
<dbReference type="EMBL" id="UOFY01000027">
    <property type="protein sequence ID" value="VAX08159.1"/>
    <property type="molecule type" value="Genomic_DNA"/>
</dbReference>
<name>A0A3B1AQ96_9ZZZZ</name>
<proteinExistence type="predicted"/>
<feature type="transmembrane region" description="Helical" evidence="1">
    <location>
        <begin position="56"/>
        <end position="77"/>
    </location>
</feature>
<sequence>MRPEQSEAVLNETRLRGSTVRHKIRDEGRGTRDKAKQTRHLVTRHSSLVPLRQQQGFAIVAAIFLIVVLALLATGMVQIASTSHTSLTQEYTSARAYLAARSGLQWGMYQTIYTGSGNSTITFSNGALAGTQANLTSVSTTVDGDTFFTIDSRGIYGSSTDAEYSRRQLRLRFNP</sequence>
<reference evidence="2" key="1">
    <citation type="submission" date="2018-06" db="EMBL/GenBank/DDBJ databases">
        <authorList>
            <person name="Zhirakovskaya E."/>
        </authorList>
    </citation>
    <scope>NUCLEOTIDE SEQUENCE</scope>
</reference>
<dbReference type="AlphaFoldDB" id="A0A3B1AQ96"/>
<evidence type="ECO:0000256" key="1">
    <source>
        <dbReference type="SAM" id="Phobius"/>
    </source>
</evidence>
<gene>
    <name evidence="2" type="ORF">MNBD_GAMMA25-441</name>
</gene>
<keyword evidence="1" id="KW-1133">Transmembrane helix</keyword>
<organism evidence="2">
    <name type="scientific">hydrothermal vent metagenome</name>
    <dbReference type="NCBI Taxonomy" id="652676"/>
    <lineage>
        <taxon>unclassified sequences</taxon>
        <taxon>metagenomes</taxon>
        <taxon>ecological metagenomes</taxon>
    </lineage>
</organism>
<evidence type="ECO:0000313" key="2">
    <source>
        <dbReference type="EMBL" id="VAX08159.1"/>
    </source>
</evidence>
<accession>A0A3B1AQ96</accession>